<accession>A0A7W5V101</accession>
<sequence length="40" mass="4152">MSEDAIPPAAPPRHQCCTCGGTGIDSYGDNCPHCEGHGYC</sequence>
<evidence type="ECO:0000313" key="2">
    <source>
        <dbReference type="Proteomes" id="UP000579945"/>
    </source>
</evidence>
<proteinExistence type="predicted"/>
<protein>
    <submittedName>
        <fullName evidence="1">DnaJ-class molecular chaperone</fullName>
    </submittedName>
</protein>
<reference evidence="1 2" key="1">
    <citation type="submission" date="2020-08" db="EMBL/GenBank/DDBJ databases">
        <title>Sequencing the genomes of 1000 actinobacteria strains.</title>
        <authorList>
            <person name="Klenk H.-P."/>
        </authorList>
    </citation>
    <scope>NUCLEOTIDE SEQUENCE [LARGE SCALE GENOMIC DNA]</scope>
    <source>
        <strain evidence="1 2">DSM 44320</strain>
    </source>
</reference>
<dbReference type="RefSeq" id="WP_264083215.1">
    <property type="nucleotide sequence ID" value="NZ_BAAAXX010000032.1"/>
</dbReference>
<dbReference type="AlphaFoldDB" id="A0A7W5V101"/>
<comment type="caution">
    <text evidence="1">The sequence shown here is derived from an EMBL/GenBank/DDBJ whole genome shotgun (WGS) entry which is preliminary data.</text>
</comment>
<name>A0A7W5V101_9ACTN</name>
<organism evidence="1 2">
    <name type="scientific">Nonomuraea dietziae</name>
    <dbReference type="NCBI Taxonomy" id="65515"/>
    <lineage>
        <taxon>Bacteria</taxon>
        <taxon>Bacillati</taxon>
        <taxon>Actinomycetota</taxon>
        <taxon>Actinomycetes</taxon>
        <taxon>Streptosporangiales</taxon>
        <taxon>Streptosporangiaceae</taxon>
        <taxon>Nonomuraea</taxon>
    </lineage>
</organism>
<keyword evidence="2" id="KW-1185">Reference proteome</keyword>
<dbReference type="Proteomes" id="UP000579945">
    <property type="component" value="Unassembled WGS sequence"/>
</dbReference>
<dbReference type="EMBL" id="JACIBV010000001">
    <property type="protein sequence ID" value="MBB3728352.1"/>
    <property type="molecule type" value="Genomic_DNA"/>
</dbReference>
<dbReference type="GeneID" id="95396301"/>
<evidence type="ECO:0000313" key="1">
    <source>
        <dbReference type="EMBL" id="MBB3728352.1"/>
    </source>
</evidence>
<gene>
    <name evidence="1" type="ORF">FHR33_004212</name>
</gene>